<keyword evidence="2" id="KW-1185">Reference proteome</keyword>
<gene>
    <name evidence="1" type="ORF">HNR25_004005</name>
</gene>
<comment type="caution">
    <text evidence="1">The sequence shown here is derived from an EMBL/GenBank/DDBJ whole genome shotgun (WGS) entry which is preliminary data.</text>
</comment>
<protein>
    <submittedName>
        <fullName evidence="1">Uncharacterized protein</fullName>
    </submittedName>
</protein>
<accession>A0A841ECX7</accession>
<dbReference type="EMBL" id="JACHLY010000001">
    <property type="protein sequence ID" value="MBB6000254.1"/>
    <property type="molecule type" value="Genomic_DNA"/>
</dbReference>
<reference evidence="1 2" key="1">
    <citation type="submission" date="2020-08" db="EMBL/GenBank/DDBJ databases">
        <title>Sequencing the genomes of 1000 actinobacteria strains.</title>
        <authorList>
            <person name="Klenk H.-P."/>
        </authorList>
    </citation>
    <scope>NUCLEOTIDE SEQUENCE [LARGE SCALE GENOMIC DNA]</scope>
    <source>
        <strain evidence="1 2">DSM 44593</strain>
    </source>
</reference>
<sequence>MSTARNKGTKAETAVVRFLRGYLGVWLPHLIELIDRHPLRGRNDVGDIRGVPYTAIQVKSTKRLDIAGALDSARSQAAEAGTDVYAAWIKRRGATDPARWYVVLDGEGFARLLLHYLTAEVRDD</sequence>
<dbReference type="AlphaFoldDB" id="A0A841ECX7"/>
<dbReference type="Proteomes" id="UP000578077">
    <property type="component" value="Unassembled WGS sequence"/>
</dbReference>
<name>A0A841ECX7_9ACTN</name>
<evidence type="ECO:0000313" key="1">
    <source>
        <dbReference type="EMBL" id="MBB6000254.1"/>
    </source>
</evidence>
<proteinExistence type="predicted"/>
<organism evidence="1 2">
    <name type="scientific">Streptomonospora salina</name>
    <dbReference type="NCBI Taxonomy" id="104205"/>
    <lineage>
        <taxon>Bacteria</taxon>
        <taxon>Bacillati</taxon>
        <taxon>Actinomycetota</taxon>
        <taxon>Actinomycetes</taxon>
        <taxon>Streptosporangiales</taxon>
        <taxon>Nocardiopsidaceae</taxon>
        <taxon>Streptomonospora</taxon>
    </lineage>
</organism>
<evidence type="ECO:0000313" key="2">
    <source>
        <dbReference type="Proteomes" id="UP000578077"/>
    </source>
</evidence>
<dbReference type="RefSeq" id="WP_184637571.1">
    <property type="nucleotide sequence ID" value="NZ_BAABKT010000029.1"/>
</dbReference>